<dbReference type="EMBL" id="LSSN01004309">
    <property type="protein sequence ID" value="OMJ11738.1"/>
    <property type="molecule type" value="Genomic_DNA"/>
</dbReference>
<keyword evidence="3" id="KW-1185">Reference proteome</keyword>
<dbReference type="OrthoDB" id="247245at2759"/>
<sequence length="177" mass="20290">MEPGQAAYKKTLAHFGTKILQENSQQINRPEQDHARPGAQVSSSWRHFRVPQRHEARRSRYPAAVRIESRQVLFEIDRCCVLERPASGAPDGAQQLLARSGSREDQRAAAARCENRKSLVHSVAARCSFRRRCKRHLFAHRPAKLLLPSTRKSGQQLHGPRHFLVPLKLPEFKFNFL</sequence>
<feature type="region of interest" description="Disordered" evidence="1">
    <location>
        <begin position="26"/>
        <end position="45"/>
    </location>
</feature>
<evidence type="ECO:0000313" key="3">
    <source>
        <dbReference type="Proteomes" id="UP000187283"/>
    </source>
</evidence>
<protein>
    <submittedName>
        <fullName evidence="2">Uncharacterized protein</fullName>
    </submittedName>
</protein>
<gene>
    <name evidence="2" type="ORF">AYI70_g9527</name>
</gene>
<dbReference type="AlphaFoldDB" id="A0A1R1XAW0"/>
<evidence type="ECO:0000256" key="1">
    <source>
        <dbReference type="SAM" id="MobiDB-lite"/>
    </source>
</evidence>
<comment type="caution">
    <text evidence="2">The sequence shown here is derived from an EMBL/GenBank/DDBJ whole genome shotgun (WGS) entry which is preliminary data.</text>
</comment>
<evidence type="ECO:0000313" key="2">
    <source>
        <dbReference type="EMBL" id="OMJ11738.1"/>
    </source>
</evidence>
<accession>A0A1R1XAW0</accession>
<organism evidence="2 3">
    <name type="scientific">Smittium culicis</name>
    <dbReference type="NCBI Taxonomy" id="133412"/>
    <lineage>
        <taxon>Eukaryota</taxon>
        <taxon>Fungi</taxon>
        <taxon>Fungi incertae sedis</taxon>
        <taxon>Zoopagomycota</taxon>
        <taxon>Kickxellomycotina</taxon>
        <taxon>Harpellomycetes</taxon>
        <taxon>Harpellales</taxon>
        <taxon>Legeriomycetaceae</taxon>
        <taxon>Smittium</taxon>
    </lineage>
</organism>
<proteinExistence type="predicted"/>
<name>A0A1R1XAW0_9FUNG</name>
<reference evidence="2 3" key="1">
    <citation type="submission" date="2017-01" db="EMBL/GenBank/DDBJ databases">
        <authorList>
            <person name="Mah S.A."/>
            <person name="Swanson W.J."/>
            <person name="Moy G.W."/>
            <person name="Vacquier V.D."/>
        </authorList>
    </citation>
    <scope>NUCLEOTIDE SEQUENCE [LARGE SCALE GENOMIC DNA]</scope>
    <source>
        <strain evidence="2 3">GSMNP</strain>
    </source>
</reference>
<dbReference type="Proteomes" id="UP000187283">
    <property type="component" value="Unassembled WGS sequence"/>
</dbReference>